<evidence type="ECO:0000313" key="2">
    <source>
        <dbReference type="Proteomes" id="UP000595362"/>
    </source>
</evidence>
<accession>A0A7T5R2R0</accession>
<protein>
    <submittedName>
        <fullName evidence="1">Uncharacterized protein</fullName>
    </submittedName>
</protein>
<dbReference type="AlphaFoldDB" id="A0A7T5R2R0"/>
<dbReference type="Proteomes" id="UP000595362">
    <property type="component" value="Chromosome"/>
</dbReference>
<dbReference type="EMBL" id="CP066681">
    <property type="protein sequence ID" value="QQG36485.1"/>
    <property type="molecule type" value="Genomic_DNA"/>
</dbReference>
<organism evidence="1 2">
    <name type="scientific">Micavibrio aeruginosavorus</name>
    <dbReference type="NCBI Taxonomy" id="349221"/>
    <lineage>
        <taxon>Bacteria</taxon>
        <taxon>Pseudomonadati</taxon>
        <taxon>Bdellovibrionota</taxon>
        <taxon>Bdellovibrionia</taxon>
        <taxon>Bdellovibrionales</taxon>
        <taxon>Pseudobdellovibrionaceae</taxon>
        <taxon>Micavibrio</taxon>
    </lineage>
</organism>
<proteinExistence type="predicted"/>
<name>A0A7T5R2R0_9BACT</name>
<reference evidence="1 2" key="1">
    <citation type="submission" date="2020-07" db="EMBL/GenBank/DDBJ databases">
        <title>Huge and variable diversity of episymbiotic CPR bacteria and DPANN archaea in groundwater ecosystems.</title>
        <authorList>
            <person name="He C.Y."/>
            <person name="Keren R."/>
            <person name="Whittaker M."/>
            <person name="Farag I.F."/>
            <person name="Doudna J."/>
            <person name="Cate J.H.D."/>
            <person name="Banfield J.F."/>
        </authorList>
    </citation>
    <scope>NUCLEOTIDE SEQUENCE [LARGE SCALE GENOMIC DNA]</scope>
    <source>
        <strain evidence="1">NC_groundwater_70_Ag_B-0.1um_54_66</strain>
    </source>
</reference>
<sequence>MFGFFKKSKEKAKAEKSAAVRAEAMENMRGARARLGDETIQQMAAALRERENSPVKKAEQEIKKYDKGRIADNIKAMMDDK</sequence>
<evidence type="ECO:0000313" key="1">
    <source>
        <dbReference type="EMBL" id="QQG36485.1"/>
    </source>
</evidence>
<gene>
    <name evidence="1" type="ORF">HYS17_01450</name>
</gene>